<accession>A0ABR8JDR4</accession>
<feature type="domain" description="BLUF" evidence="1">
    <location>
        <begin position="1"/>
        <end position="92"/>
    </location>
</feature>
<organism evidence="2 3">
    <name type="scientific">Hymenobacter duratus</name>
    <dbReference type="NCBI Taxonomy" id="2771356"/>
    <lineage>
        <taxon>Bacteria</taxon>
        <taxon>Pseudomonadati</taxon>
        <taxon>Bacteroidota</taxon>
        <taxon>Cytophagia</taxon>
        <taxon>Cytophagales</taxon>
        <taxon>Hymenobacteraceae</taxon>
        <taxon>Hymenobacter</taxon>
    </lineage>
</organism>
<dbReference type="Gene3D" id="3.30.70.100">
    <property type="match status" value="1"/>
</dbReference>
<dbReference type="EMBL" id="JACWZZ010000001">
    <property type="protein sequence ID" value="MBD2713831.1"/>
    <property type="molecule type" value="Genomic_DNA"/>
</dbReference>
<dbReference type="InterPro" id="IPR036046">
    <property type="entry name" value="Acylphosphatase-like_dom_sf"/>
</dbReference>
<dbReference type="PROSITE" id="PS50925">
    <property type="entry name" value="BLUF"/>
    <property type="match status" value="1"/>
</dbReference>
<evidence type="ECO:0000313" key="2">
    <source>
        <dbReference type="EMBL" id="MBD2713831.1"/>
    </source>
</evidence>
<comment type="caution">
    <text evidence="2">The sequence shown here is derived from an EMBL/GenBank/DDBJ whole genome shotgun (WGS) entry which is preliminary data.</text>
</comment>
<dbReference type="Proteomes" id="UP000642468">
    <property type="component" value="Unassembled WGS sequence"/>
</dbReference>
<proteinExistence type="predicted"/>
<dbReference type="SUPFAM" id="SSF54975">
    <property type="entry name" value="Acylphosphatase/BLUF domain-like"/>
    <property type="match status" value="1"/>
</dbReference>
<dbReference type="SMART" id="SM01034">
    <property type="entry name" value="BLUF"/>
    <property type="match status" value="1"/>
</dbReference>
<reference evidence="2 3" key="1">
    <citation type="submission" date="2020-09" db="EMBL/GenBank/DDBJ databases">
        <authorList>
            <person name="Kim M.K."/>
        </authorList>
    </citation>
    <scope>NUCLEOTIDE SEQUENCE [LARGE SCALE GENOMIC DNA]</scope>
    <source>
        <strain evidence="2 3">BT646</strain>
    </source>
</reference>
<dbReference type="InterPro" id="IPR007024">
    <property type="entry name" value="BLUF_domain"/>
</dbReference>
<evidence type="ECO:0000313" key="3">
    <source>
        <dbReference type="Proteomes" id="UP000642468"/>
    </source>
</evidence>
<gene>
    <name evidence="2" type="ORF">IC231_02145</name>
</gene>
<keyword evidence="3" id="KW-1185">Reference proteome</keyword>
<evidence type="ECO:0000259" key="1">
    <source>
        <dbReference type="PROSITE" id="PS50925"/>
    </source>
</evidence>
<dbReference type="Pfam" id="PF04940">
    <property type="entry name" value="BLUF"/>
    <property type="match status" value="1"/>
</dbReference>
<protein>
    <submittedName>
        <fullName evidence="2">BLUF domain-containing protein</fullName>
    </submittedName>
</protein>
<name>A0ABR8JDR4_9BACT</name>
<sequence>MHHLIYSSTSVVPFSEEQLHTLLSQARANNEQQGLTGILLYHAGQFMQLLEGPPAAVHAVYNQIAQDPRHTGIIKLADKSVESRSFPDWSMAFRVLDGEQFNHLLGYQAPETANVAPSGLSAADSLLLGIMRTYMLRDDPEQ</sequence>
<dbReference type="RefSeq" id="WP_190782967.1">
    <property type="nucleotide sequence ID" value="NZ_JACWZZ010000001.1"/>
</dbReference>